<evidence type="ECO:0000256" key="1">
    <source>
        <dbReference type="ARBA" id="ARBA00012156"/>
    </source>
</evidence>
<comment type="function">
    <text evidence="7">Required for the formation of a threonylcarbamoyl group on adenosine at position 37 (t(6)A37) in mitochondrial tRNAs that read codons beginning with adenine. Probably involved in the transfer of the threonylcarbamoyl moiety of threonylcarbamoyl-AMP (TC-AMP) to the N6 group of A37. Involved in mitochondrial genome maintenance.</text>
</comment>
<dbReference type="Gene3D" id="3.40.50.300">
    <property type="entry name" value="P-loop containing nucleotide triphosphate hydrolases"/>
    <property type="match status" value="1"/>
</dbReference>
<dbReference type="InterPro" id="IPR022450">
    <property type="entry name" value="TsaD"/>
</dbReference>
<feature type="region of interest" description="Disordered" evidence="8">
    <location>
        <begin position="1"/>
        <end position="27"/>
    </location>
</feature>
<dbReference type="EMBL" id="JABANM010011393">
    <property type="protein sequence ID" value="KAF4737778.1"/>
    <property type="molecule type" value="Genomic_DNA"/>
</dbReference>
<feature type="compositionally biased region" description="Basic and acidic residues" evidence="8">
    <location>
        <begin position="640"/>
        <end position="655"/>
    </location>
</feature>
<evidence type="ECO:0000256" key="2">
    <source>
        <dbReference type="ARBA" id="ARBA00022679"/>
    </source>
</evidence>
<dbReference type="InterPro" id="IPR003442">
    <property type="entry name" value="T6A_TsaE"/>
</dbReference>
<dbReference type="GO" id="GO:0061711">
    <property type="term" value="F:tRNA N(6)-L-threonylcarbamoyladenine synthase activity"/>
    <property type="evidence" value="ECO:0007669"/>
    <property type="project" value="UniProtKB-EC"/>
</dbReference>
<evidence type="ECO:0000313" key="10">
    <source>
        <dbReference type="EMBL" id="KAF4737778.1"/>
    </source>
</evidence>
<reference evidence="12 13" key="1">
    <citation type="submission" date="2020-04" db="EMBL/GenBank/DDBJ databases">
        <title>Perkinsus olseni comparative genomics.</title>
        <authorList>
            <person name="Bogema D.R."/>
        </authorList>
    </citation>
    <scope>NUCLEOTIDE SEQUENCE [LARGE SCALE GENOMIC DNA]</scope>
    <source>
        <strain evidence="10">ATCC PRA-205</strain>
        <strain evidence="11 12">ATCC PRA-207</strain>
    </source>
</reference>
<evidence type="ECO:0000256" key="3">
    <source>
        <dbReference type="ARBA" id="ARBA00022694"/>
    </source>
</evidence>
<evidence type="ECO:0000256" key="4">
    <source>
        <dbReference type="ARBA" id="ARBA00022723"/>
    </source>
</evidence>
<dbReference type="NCBIfam" id="TIGR00329">
    <property type="entry name" value="gcp_kae1"/>
    <property type="match status" value="1"/>
</dbReference>
<feature type="region of interest" description="Disordered" evidence="8">
    <location>
        <begin position="608"/>
        <end position="655"/>
    </location>
</feature>
<dbReference type="PANTHER" id="PTHR11735:SF6">
    <property type="entry name" value="TRNA N6-ADENOSINE THREONYLCARBAMOYLTRANSFERASE, MITOCHONDRIAL"/>
    <property type="match status" value="1"/>
</dbReference>
<proteinExistence type="inferred from homology"/>
<gene>
    <name evidence="10" type="primary">OSGEPL1_1</name>
    <name evidence="11" type="synonym">OSGEPL1_5</name>
    <name evidence="10" type="ORF">FOZ62_004927</name>
    <name evidence="11" type="ORF">FOZ63_031016</name>
</gene>
<protein>
    <recommendedName>
        <fullName evidence="1">N(6)-L-threonylcarbamoyladenine synthase</fullName>
        <ecNumber evidence="1">2.3.1.234</ecNumber>
    </recommendedName>
</protein>
<dbReference type="Pfam" id="PF02367">
    <property type="entry name" value="TsaE"/>
    <property type="match status" value="1"/>
</dbReference>
<evidence type="ECO:0000313" key="12">
    <source>
        <dbReference type="Proteomes" id="UP000553632"/>
    </source>
</evidence>
<dbReference type="Proteomes" id="UP000574390">
    <property type="component" value="Unassembled WGS sequence"/>
</dbReference>
<dbReference type="GO" id="GO:0002949">
    <property type="term" value="P:tRNA threonylcarbamoyladenosine modification"/>
    <property type="evidence" value="ECO:0007669"/>
    <property type="project" value="UniProtKB-UniRule"/>
</dbReference>
<comment type="catalytic activity">
    <reaction evidence="6 7">
        <text>L-threonylcarbamoyladenylate + adenosine(37) in tRNA = N(6)-L-threonylcarbamoyladenosine(37) in tRNA + AMP + H(+)</text>
        <dbReference type="Rhea" id="RHEA:37059"/>
        <dbReference type="Rhea" id="RHEA-COMP:10162"/>
        <dbReference type="Rhea" id="RHEA-COMP:10163"/>
        <dbReference type="ChEBI" id="CHEBI:15378"/>
        <dbReference type="ChEBI" id="CHEBI:73682"/>
        <dbReference type="ChEBI" id="CHEBI:74411"/>
        <dbReference type="ChEBI" id="CHEBI:74418"/>
        <dbReference type="ChEBI" id="CHEBI:456215"/>
        <dbReference type="EC" id="2.3.1.234"/>
    </reaction>
</comment>
<dbReference type="HAMAP" id="MF_01445">
    <property type="entry name" value="TsaD"/>
    <property type="match status" value="1"/>
</dbReference>
<feature type="compositionally biased region" description="Low complexity" evidence="8">
    <location>
        <begin position="1"/>
        <end position="20"/>
    </location>
</feature>
<evidence type="ECO:0000256" key="6">
    <source>
        <dbReference type="ARBA" id="ARBA00048117"/>
    </source>
</evidence>
<dbReference type="PANTHER" id="PTHR11735">
    <property type="entry name" value="TRNA N6-ADENOSINE THREONYLCARBAMOYLTRANSFERASE"/>
    <property type="match status" value="1"/>
</dbReference>
<dbReference type="SUPFAM" id="SSF52540">
    <property type="entry name" value="P-loop containing nucleoside triphosphate hydrolases"/>
    <property type="match status" value="1"/>
</dbReference>
<dbReference type="SUPFAM" id="SSF53067">
    <property type="entry name" value="Actin-like ATPase domain"/>
    <property type="match status" value="1"/>
</dbReference>
<dbReference type="EC" id="2.3.1.234" evidence="1"/>
<evidence type="ECO:0000313" key="13">
    <source>
        <dbReference type="Proteomes" id="UP000574390"/>
    </source>
</evidence>
<dbReference type="OMA" id="YLLCNTY"/>
<evidence type="ECO:0000256" key="5">
    <source>
        <dbReference type="ARBA" id="ARBA00023315"/>
    </source>
</evidence>
<comment type="subcellular location">
    <subcellularLocation>
        <location evidence="7">Mitochondrion</location>
    </subcellularLocation>
</comment>
<keyword evidence="7" id="KW-0496">Mitochondrion</keyword>
<keyword evidence="4 7" id="KW-0479">Metal-binding</keyword>
<dbReference type="GO" id="GO:0005739">
    <property type="term" value="C:mitochondrion"/>
    <property type="evidence" value="ECO:0007669"/>
    <property type="project" value="UniProtKB-SubCell"/>
</dbReference>
<dbReference type="InterPro" id="IPR043129">
    <property type="entry name" value="ATPase_NBD"/>
</dbReference>
<dbReference type="CDD" id="cd24134">
    <property type="entry name" value="ASKHA_NBD_OSGEPL1_QRI7_euk"/>
    <property type="match status" value="1"/>
</dbReference>
<dbReference type="InterPro" id="IPR027417">
    <property type="entry name" value="P-loop_NTPase"/>
</dbReference>
<keyword evidence="5 7" id="KW-0012">Acyltransferase</keyword>
<evidence type="ECO:0000313" key="11">
    <source>
        <dbReference type="EMBL" id="KAF4742637.1"/>
    </source>
</evidence>
<dbReference type="PRINTS" id="PR00789">
    <property type="entry name" value="OSIALOPTASE"/>
</dbReference>
<comment type="subunit">
    <text evidence="7">Homodimer.</text>
</comment>
<accession>A0A7J6SXY2</accession>
<sequence length="655" mass="70400">MSVPVASSGSCSSGSVTSPEVQPPASAADGQSVSLLLQSEDDTVRLGQQIASVVRPGCTVLLKGNLGAGKTCLARALLRHVMRKEALEVPSPSYLISFTYVVEDDYGLLKKGSKVHHLDPYRLASGKVAALFDFDTAFKEDITIIEWPERLGANVAPPTSSSLVVYFSGVGPQAVGRHVTLSCSDDAEYWSSVLTAWPPEIRTGKPRPVADQQGTIKPVVVDEKKGGQFLPPLPSDRSKWLVLGIESSCDDTAAAVVDIDGNIRGEAIASQAEIHSHYGGVVPKLAQEAHASAINKTVELALSRAKIDFKDLTAIGVTSIGVDDCNPGSTRMGRAFGAWLLVGVKSAIEMAAKYDLPLVRTHHMESHMLVTRKPDPAATSASSPEFPFVTLLVSGGHNMAVLTKGMGDHVILGSTLDDSVGECFDKVARLLDIHDVPGGPVLEKLASQGNPRACLRELAKPLAKTRDLELKNGCDFSFAGLKTSMRQLIEGGKYSKPDMAATFQKRCVDHLVERAGRAIDWAMDLDGGIKDLVVAGGVAANMTVRSSMQELAKEKGLTLHCPPTRLCTDNGTMVAWNAIEHLKKGLYERAPCAAESAEKFVEVRPRWPLGPRDDRCKGRDNAEGGRKARKRPQPEEPSEEQLREIKRVAAEVRIS</sequence>
<comment type="caution">
    <text evidence="10">The sequence shown here is derived from an EMBL/GenBank/DDBJ whole genome shotgun (WGS) entry which is preliminary data.</text>
</comment>
<dbReference type="Gene3D" id="3.30.420.40">
    <property type="match status" value="2"/>
</dbReference>
<dbReference type="Pfam" id="PF00814">
    <property type="entry name" value="TsaD"/>
    <property type="match status" value="1"/>
</dbReference>
<keyword evidence="12" id="KW-1185">Reference proteome</keyword>
<name>A0A7J6SXY2_PEROL</name>
<feature type="domain" description="Gcp-like" evidence="9">
    <location>
        <begin position="263"/>
        <end position="576"/>
    </location>
</feature>
<dbReference type="Proteomes" id="UP000553632">
    <property type="component" value="Unassembled WGS sequence"/>
</dbReference>
<comment type="cofactor">
    <cofactor evidence="7">
        <name>a divalent metal cation</name>
        <dbReference type="ChEBI" id="CHEBI:60240"/>
    </cofactor>
    <text evidence="7">Binds 1 divalent metal cation per subunit.</text>
</comment>
<dbReference type="InterPro" id="IPR017861">
    <property type="entry name" value="KAE1/TsaD"/>
</dbReference>
<evidence type="ECO:0000256" key="7">
    <source>
        <dbReference type="HAMAP-Rule" id="MF_03179"/>
    </source>
</evidence>
<feature type="compositionally biased region" description="Basic and acidic residues" evidence="8">
    <location>
        <begin position="608"/>
        <end position="626"/>
    </location>
</feature>
<keyword evidence="2 7" id="KW-0808">Transferase</keyword>
<organism evidence="10 13">
    <name type="scientific">Perkinsus olseni</name>
    <name type="common">Perkinsus atlanticus</name>
    <dbReference type="NCBI Taxonomy" id="32597"/>
    <lineage>
        <taxon>Eukaryota</taxon>
        <taxon>Sar</taxon>
        <taxon>Alveolata</taxon>
        <taxon>Perkinsozoa</taxon>
        <taxon>Perkinsea</taxon>
        <taxon>Perkinsida</taxon>
        <taxon>Perkinsidae</taxon>
        <taxon>Perkinsus</taxon>
    </lineage>
</organism>
<keyword evidence="3 7" id="KW-0819">tRNA processing</keyword>
<evidence type="ECO:0000256" key="8">
    <source>
        <dbReference type="SAM" id="MobiDB-lite"/>
    </source>
</evidence>
<dbReference type="GO" id="GO:0046872">
    <property type="term" value="F:metal ion binding"/>
    <property type="evidence" value="ECO:0007669"/>
    <property type="project" value="UniProtKB-KW"/>
</dbReference>
<dbReference type="AlphaFoldDB" id="A0A7J6SXY2"/>
<evidence type="ECO:0000259" key="9">
    <source>
        <dbReference type="Pfam" id="PF00814"/>
    </source>
</evidence>
<dbReference type="InterPro" id="IPR000905">
    <property type="entry name" value="Gcp-like_dom"/>
</dbReference>
<comment type="similarity">
    <text evidence="7">Belongs to the KAE1 / TsaD family.</text>
</comment>
<dbReference type="EMBL" id="JABANO010011951">
    <property type="protein sequence ID" value="KAF4742637.1"/>
    <property type="molecule type" value="Genomic_DNA"/>
</dbReference>